<evidence type="ECO:0000256" key="3">
    <source>
        <dbReference type="SAM" id="Phobius"/>
    </source>
</evidence>
<dbReference type="GO" id="GO:0005319">
    <property type="term" value="F:lipid transporter activity"/>
    <property type="evidence" value="ECO:0007669"/>
    <property type="project" value="TreeGrafter"/>
</dbReference>
<dbReference type="SUPFAM" id="SSF52540">
    <property type="entry name" value="P-loop containing nucleoside triphosphate hydrolases"/>
    <property type="match status" value="1"/>
</dbReference>
<dbReference type="CDD" id="cd03263">
    <property type="entry name" value="ABC_subfamily_A"/>
    <property type="match status" value="1"/>
</dbReference>
<dbReference type="SMART" id="SM00382">
    <property type="entry name" value="AAA"/>
    <property type="match status" value="1"/>
</dbReference>
<dbReference type="GO" id="GO:0016887">
    <property type="term" value="F:ATP hydrolysis activity"/>
    <property type="evidence" value="ECO:0007669"/>
    <property type="project" value="InterPro"/>
</dbReference>
<dbReference type="Pfam" id="PF00005">
    <property type="entry name" value="ABC_tran"/>
    <property type="match status" value="1"/>
</dbReference>
<keyword evidence="5" id="KW-1185">Reference proteome</keyword>
<keyword evidence="1" id="KW-0547">Nucleotide-binding</keyword>
<evidence type="ECO:0000313" key="6">
    <source>
        <dbReference type="WBParaSite" id="PSU_v2.g21343.t1"/>
    </source>
</evidence>
<dbReference type="InterPro" id="IPR027417">
    <property type="entry name" value="P-loop_NTPase"/>
</dbReference>
<dbReference type="Gene3D" id="3.40.50.300">
    <property type="entry name" value="P-loop containing nucleotide triphosphate hydrolases"/>
    <property type="match status" value="1"/>
</dbReference>
<dbReference type="WBParaSite" id="PSU_v2.g21343.t1">
    <property type="protein sequence ID" value="PSU_v2.g21343.t1"/>
    <property type="gene ID" value="PSU_v2.g21343"/>
</dbReference>
<dbReference type="PANTHER" id="PTHR19229">
    <property type="entry name" value="ATP-BINDING CASSETTE TRANSPORTER SUBFAMILY A ABCA"/>
    <property type="match status" value="1"/>
</dbReference>
<dbReference type="PROSITE" id="PS00211">
    <property type="entry name" value="ABC_TRANSPORTER_1"/>
    <property type="match status" value="1"/>
</dbReference>
<organism evidence="5 6">
    <name type="scientific">Panagrolaimus superbus</name>
    <dbReference type="NCBI Taxonomy" id="310955"/>
    <lineage>
        <taxon>Eukaryota</taxon>
        <taxon>Metazoa</taxon>
        <taxon>Ecdysozoa</taxon>
        <taxon>Nematoda</taxon>
        <taxon>Chromadorea</taxon>
        <taxon>Rhabditida</taxon>
        <taxon>Tylenchina</taxon>
        <taxon>Panagrolaimomorpha</taxon>
        <taxon>Panagrolaimoidea</taxon>
        <taxon>Panagrolaimidae</taxon>
        <taxon>Panagrolaimus</taxon>
    </lineage>
</organism>
<feature type="transmembrane region" description="Helical" evidence="3">
    <location>
        <begin position="50"/>
        <end position="70"/>
    </location>
</feature>
<name>A0A914YQK7_9BILA</name>
<keyword evidence="2" id="KW-0067">ATP-binding</keyword>
<protein>
    <submittedName>
        <fullName evidence="6">ABC transporter domain-containing protein</fullName>
    </submittedName>
</protein>
<keyword evidence="3" id="KW-0812">Transmembrane</keyword>
<keyword evidence="3" id="KW-0472">Membrane</keyword>
<dbReference type="GO" id="GO:0016020">
    <property type="term" value="C:membrane"/>
    <property type="evidence" value="ECO:0007669"/>
    <property type="project" value="InterPro"/>
</dbReference>
<evidence type="ECO:0000259" key="4">
    <source>
        <dbReference type="PROSITE" id="PS50893"/>
    </source>
</evidence>
<dbReference type="PANTHER" id="PTHR19229:SF151">
    <property type="entry name" value="ABC TRANSPORTER DOMAIN-CONTAINING PROTEIN"/>
    <property type="match status" value="1"/>
</dbReference>
<dbReference type="InterPro" id="IPR003439">
    <property type="entry name" value="ABC_transporter-like_ATP-bd"/>
</dbReference>
<accession>A0A914YQK7</accession>
<evidence type="ECO:0000256" key="1">
    <source>
        <dbReference type="ARBA" id="ARBA00022741"/>
    </source>
</evidence>
<evidence type="ECO:0000313" key="5">
    <source>
        <dbReference type="Proteomes" id="UP000887577"/>
    </source>
</evidence>
<dbReference type="InterPro" id="IPR026082">
    <property type="entry name" value="ABCA"/>
</dbReference>
<dbReference type="PROSITE" id="PS50893">
    <property type="entry name" value="ABC_TRANSPORTER_2"/>
    <property type="match status" value="1"/>
</dbReference>
<sequence length="335" mass="37367">MSFSKIIFPTYSLFSIFQNFNDICNQSVSAWKPFELCVGNPSCTYLGTEFIIVISSGIFYTLLLCIFAYWRKIRKLFKWIAESLNCCQPSELAMIEEDSDVLGERRKIEEKGMEKFAVCTKNLRKDYSSDKIAVRNLSIGIKRGECFGLLGANGAGKSTTFNMLTAIVQPTDGIAVVNAVNIEDKPPFGFVPQKDAVLGDLTIYETLMLFARLNGIVDTVEVVECLMECLQLNHKKDNLAKNCSGGELRRLSLAVALITNSDVIMLDEPTAGVDPRTRRNVWELLIALRAAGTSQILTSHSMEECEALCTRIGFINKGKLVGIGTSQHLKHRYEF</sequence>
<dbReference type="Proteomes" id="UP000887577">
    <property type="component" value="Unplaced"/>
</dbReference>
<dbReference type="InterPro" id="IPR003593">
    <property type="entry name" value="AAA+_ATPase"/>
</dbReference>
<dbReference type="GO" id="GO:0140359">
    <property type="term" value="F:ABC-type transporter activity"/>
    <property type="evidence" value="ECO:0007669"/>
    <property type="project" value="InterPro"/>
</dbReference>
<dbReference type="FunFam" id="3.40.50.300:FF:001598">
    <property type="entry name" value="ABC transporter ced-7"/>
    <property type="match status" value="1"/>
</dbReference>
<keyword evidence="3" id="KW-1133">Transmembrane helix</keyword>
<proteinExistence type="predicted"/>
<dbReference type="GO" id="GO:0005524">
    <property type="term" value="F:ATP binding"/>
    <property type="evidence" value="ECO:0007669"/>
    <property type="project" value="UniProtKB-KW"/>
</dbReference>
<dbReference type="AlphaFoldDB" id="A0A914YQK7"/>
<dbReference type="InterPro" id="IPR017871">
    <property type="entry name" value="ABC_transporter-like_CS"/>
</dbReference>
<reference evidence="6" key="1">
    <citation type="submission" date="2022-11" db="UniProtKB">
        <authorList>
            <consortium name="WormBaseParasite"/>
        </authorList>
    </citation>
    <scope>IDENTIFICATION</scope>
</reference>
<feature type="domain" description="ABC transporter" evidence="4">
    <location>
        <begin position="118"/>
        <end position="335"/>
    </location>
</feature>
<evidence type="ECO:0000256" key="2">
    <source>
        <dbReference type="ARBA" id="ARBA00022840"/>
    </source>
</evidence>